<dbReference type="Proteomes" id="UP001499990">
    <property type="component" value="Unassembled WGS sequence"/>
</dbReference>
<evidence type="ECO:0000313" key="2">
    <source>
        <dbReference type="Proteomes" id="UP001499990"/>
    </source>
</evidence>
<evidence type="ECO:0000313" key="1">
    <source>
        <dbReference type="EMBL" id="GAA3369792.1"/>
    </source>
</evidence>
<gene>
    <name evidence="1" type="ORF">GCM10020367_13880</name>
</gene>
<accession>A0ABP6S7D7</accession>
<reference evidence="2" key="1">
    <citation type="journal article" date="2019" name="Int. J. Syst. Evol. Microbiol.">
        <title>The Global Catalogue of Microorganisms (GCM) 10K type strain sequencing project: providing services to taxonomists for standard genome sequencing and annotation.</title>
        <authorList>
            <consortium name="The Broad Institute Genomics Platform"/>
            <consortium name="The Broad Institute Genome Sequencing Center for Infectious Disease"/>
            <person name="Wu L."/>
            <person name="Ma J."/>
        </authorList>
    </citation>
    <scope>NUCLEOTIDE SEQUENCE [LARGE SCALE GENOMIC DNA]</scope>
    <source>
        <strain evidence="2">JCM 9651</strain>
    </source>
</reference>
<dbReference type="EMBL" id="BAAAYL010000001">
    <property type="protein sequence ID" value="GAA3369792.1"/>
    <property type="molecule type" value="Genomic_DNA"/>
</dbReference>
<proteinExistence type="predicted"/>
<dbReference type="RefSeq" id="WP_345035257.1">
    <property type="nucleotide sequence ID" value="NZ_BAAAYL010000001.1"/>
</dbReference>
<keyword evidence="2" id="KW-1185">Reference proteome</keyword>
<name>A0ABP6S7D7_9ACTN</name>
<protein>
    <submittedName>
        <fullName evidence="1">Uncharacterized protein</fullName>
    </submittedName>
</protein>
<comment type="caution">
    <text evidence="1">The sequence shown here is derived from an EMBL/GenBank/DDBJ whole genome shotgun (WGS) entry which is preliminary data.</text>
</comment>
<sequence length="78" mass="8745">MPQDDKDLPPDISGPPQFAVRARTTPDGDVWFTIGQAWEFQARGGRAFSMVLTMTPVDWRGELLLMPIPDQEGTALWD</sequence>
<organism evidence="1 2">
    <name type="scientific">Streptomyces sannanensis</name>
    <dbReference type="NCBI Taxonomy" id="285536"/>
    <lineage>
        <taxon>Bacteria</taxon>
        <taxon>Bacillati</taxon>
        <taxon>Actinomycetota</taxon>
        <taxon>Actinomycetes</taxon>
        <taxon>Kitasatosporales</taxon>
        <taxon>Streptomycetaceae</taxon>
        <taxon>Streptomyces</taxon>
    </lineage>
</organism>